<reference evidence="1" key="1">
    <citation type="submission" date="2018-07" db="EMBL/GenBank/DDBJ databases">
        <title>The Genome Sequence of Enterococcus sp. DIV0659b.</title>
        <authorList>
            <consortium name="The Broad Institute Genomics Platform"/>
            <consortium name="The Broad Institute Genomic Center for Infectious Diseases"/>
            <person name="Earl A."/>
            <person name="Manson A."/>
            <person name="Schwartman J."/>
            <person name="Gilmore M."/>
            <person name="Abouelleil A."/>
            <person name="Cao P."/>
            <person name="Chapman S."/>
            <person name="Cusick C."/>
            <person name="Shea T."/>
            <person name="Young S."/>
            <person name="Neafsey D."/>
            <person name="Nusbaum C."/>
            <person name="Birren B."/>
        </authorList>
    </citation>
    <scope>NUCLEOTIDE SEQUENCE [LARGE SCALE GENOMIC DNA]</scope>
    <source>
        <strain evidence="1">4G2_DIV0659</strain>
    </source>
</reference>
<accession>A0ABU8IEV8</accession>
<dbReference type="Proteomes" id="UP000195139">
    <property type="component" value="Unassembled WGS sequence"/>
</dbReference>
<evidence type="ECO:0000313" key="1">
    <source>
        <dbReference type="EMBL" id="MEI5993996.1"/>
    </source>
</evidence>
<protein>
    <recommendedName>
        <fullName evidence="3">Abi family protein</fullName>
    </recommendedName>
</protein>
<proteinExistence type="predicted"/>
<gene>
    <name evidence="1" type="ORF">A5880_001554</name>
</gene>
<dbReference type="EMBL" id="NGLE02000001">
    <property type="protein sequence ID" value="MEI5993996.1"/>
    <property type="molecule type" value="Genomic_DNA"/>
</dbReference>
<evidence type="ECO:0008006" key="3">
    <source>
        <dbReference type="Google" id="ProtNLM"/>
    </source>
</evidence>
<sequence>MDSDILEILEKIKQQQKISVKEQIKYMRFKHIGFNEIDESNAIKILSENTYYYKITAFRKNFERAADGKYVNLDFKHLSDLATIDMHLRYLLMKLTLDIEHSLKTKIISTITEGDDDGYSIVNEYNNYQQNSFNLRIDRQCISDKEKLEMKTNYIQVVDNIMKGRSNTKNYDYDLYCKRIDNPSIWVLLELMTFGQLSSFIKFYCEQNLFESNKYELAKIFLPYAKNVRNCAAHSRPILLYLKQEFQFNDEEKPRFPHRKLTEYVKRTEFRNNRIYHNLTNMRVHDLVSVLFLHDVYVESSGIRKNRKIELEELMTRCKRNKHIYINQPWLREKYAMFDEIIKNY</sequence>
<organism evidence="1 2">
    <name type="scientific">Candidatus Enterococcus mansonii</name>
    <dbReference type="NCBI Taxonomy" id="1834181"/>
    <lineage>
        <taxon>Bacteria</taxon>
        <taxon>Bacillati</taxon>
        <taxon>Bacillota</taxon>
        <taxon>Bacilli</taxon>
        <taxon>Lactobacillales</taxon>
        <taxon>Enterococcaceae</taxon>
        <taxon>Enterococcus</taxon>
    </lineage>
</organism>
<dbReference type="RefSeq" id="WP_336577034.1">
    <property type="nucleotide sequence ID" value="NZ_NGLE02000001.1"/>
</dbReference>
<dbReference type="Pfam" id="PF07751">
    <property type="entry name" value="Abi_2"/>
    <property type="match status" value="1"/>
</dbReference>
<dbReference type="InterPro" id="IPR011664">
    <property type="entry name" value="Abi_system_AbiD/AbiF-like"/>
</dbReference>
<evidence type="ECO:0000313" key="2">
    <source>
        <dbReference type="Proteomes" id="UP000195139"/>
    </source>
</evidence>
<keyword evidence="2" id="KW-1185">Reference proteome</keyword>
<name>A0ABU8IEV8_9ENTE</name>
<comment type="caution">
    <text evidence="1">The sequence shown here is derived from an EMBL/GenBank/DDBJ whole genome shotgun (WGS) entry which is preliminary data.</text>
</comment>